<proteinExistence type="predicted"/>
<name>X4ZR87_9BACL</name>
<keyword evidence="4" id="KW-0812">Transmembrane</keyword>
<dbReference type="KEGG" id="psab:PSAB_20445"/>
<evidence type="ECO:0000259" key="5">
    <source>
        <dbReference type="Pfam" id="PF10145"/>
    </source>
</evidence>
<dbReference type="PANTHER" id="PTHR37813:SF1">
    <property type="entry name" value="FELS-2 PROPHAGE PROTEIN"/>
    <property type="match status" value="1"/>
</dbReference>
<reference evidence="6 7" key="1">
    <citation type="journal article" date="2014" name="PLoS Genet.">
        <title>Comparative Genomic Analysis of N2-Fixing and Non-N2-Fixing Paenibacillus spp.: Organization, Evolution and Expression of the Nitrogen Fixation Genes.</title>
        <authorList>
            <person name="Xie J.B."/>
            <person name="Du Z."/>
            <person name="Bai L."/>
            <person name="Tian C."/>
            <person name="Zhang Y."/>
            <person name="Xie J.Y."/>
            <person name="Wang T."/>
            <person name="Liu X."/>
            <person name="Chen X."/>
            <person name="Cheng Q."/>
            <person name="Chen S."/>
            <person name="Li J."/>
        </authorList>
    </citation>
    <scope>NUCLEOTIDE SEQUENCE [LARGE SCALE GENOMIC DNA]</scope>
    <source>
        <strain evidence="6 7">T27</strain>
    </source>
</reference>
<keyword evidence="4" id="KW-0472">Membrane</keyword>
<dbReference type="EMBL" id="CP004078">
    <property type="protein sequence ID" value="AHV98980.1"/>
    <property type="molecule type" value="Genomic_DNA"/>
</dbReference>
<organism evidence="6 7">
    <name type="scientific">Paenibacillus sabinae T27</name>
    <dbReference type="NCBI Taxonomy" id="1268072"/>
    <lineage>
        <taxon>Bacteria</taxon>
        <taxon>Bacillati</taxon>
        <taxon>Bacillota</taxon>
        <taxon>Bacilli</taxon>
        <taxon>Bacillales</taxon>
        <taxon>Paenibacillaceae</taxon>
        <taxon>Paenibacillus</taxon>
    </lineage>
</organism>
<gene>
    <name evidence="6" type="ORF">PSAB_20445</name>
</gene>
<evidence type="ECO:0000256" key="4">
    <source>
        <dbReference type="SAM" id="Phobius"/>
    </source>
</evidence>
<dbReference type="InterPro" id="IPR010090">
    <property type="entry name" value="Phage_tape_meas"/>
</dbReference>
<accession>X4ZR87</accession>
<dbReference type="eggNOG" id="COG5283">
    <property type="taxonomic scope" value="Bacteria"/>
</dbReference>
<feature type="coiled-coil region" evidence="2">
    <location>
        <begin position="907"/>
        <end position="945"/>
    </location>
</feature>
<protein>
    <submittedName>
        <fullName evidence="6">TP901 family phage tail tape measure protein</fullName>
    </submittedName>
</protein>
<sequence length="1434" mass="153219">MPGEVITIDTAATEVAGIRAVITADISQYTAGVEQAKKKASELGHSAHQAEASFMGLNMALKDVGASSAQITKINDALRRSNPELLRKQIAAVTDEMRKLGASAAEIDKVAKEIERNALSTHRTANEVKALGAAYIGLAVAMAAIITKSVQTAASFEQAMAKVKAITQATGAEFERLREQAIQLGASTVFSASQAADAQALLAQAGFKTNDVMTALPGVLSLAAAGQMDLATTAGIASSVLNGFRLETEETGRVVDVLAKASIDSNADISDLGLSMKYVAPVAANMGLSIEEASAAVEALSNAGIRGEQAGTSLRAILLQLASPSEEAAFYMDKLGVSIQDSAGNVLPFAQIIGQMQGAFSRLTQAQQADVAATLVGQEAASGFLTLISNGQSTLESYTASLQNAGGTAEQVAGTQMDTLKGAANEMQSALESAGITVGDKFAPAVRLVVEQITGLINGFTNLNTPMQGAIIAFTTAGPIIGGLIAAGVSLVAVLKEVAASATIAGVGMRAFTASIPIIGAISIAISALAAGAAALAGKYAETKKAAEDFAAAQTSLNDALSKSPLTRTTGDLEDLRGRIEETTQALRDREAIERRIANLKGGNTGKDWRAGAAELSKLNDELDAADKRLRDLGYASGEDAAGGIAKMNKAINDSVPALLQEERANLQAAAASNERLTSIESNIATYKKLSNAQKLDAGQKEQLQAATAALIKQYPGLHTVMDEEGNIRITNINLAETQANAERSLLDGTLKVEKARIEQMERTTKAQKAAIEAQIANYQALLKTMNAVISASGSSALTHPDSLASEKVYARGQQRLNALYPEQNQVQSALNELEAQRSALTSGNLDAFSGRTTGAGVDLSKPKKQRTTKPKTGKTPEELAAEARKAAYEADLKTVQFQSEFYDLSADAQIKKYEELRKKHAQFLKESVDDARTLTLQIKKLQEDSVQSRYDFSATWIDAEEKRMEDSGKTELQIAETKLASWTRLRNRYGKDSEYYKKADEQVRQSRKDVAAAQEKEAQDQYDASAKFIDAEERRMTDAGKSESEVAQMKIDAWTRVRNKYAANTEYYEQADKELYEARKDLAQQRMEVVNALVDAEKKAIDKAKQADIDAIEKRKKAALDDYDARINAIQKLRDANKTINSDADYATQLAEKNARLSELQSAVGQPGIDERDALLKEIAQMQLEHDRDLADRTLETQQQALKDEKDAQEAAFDKEKSDTEAQYDALMAAFDSYSGDIKTIEAGISAFRVSSAASANADILTGLDAFVTEYSAKMAVITAARAEAQEALDITEYNANKDAYNAAKAAGNTAEMARLSARNAELRAKYSVTKDTGKLQHFADGGVVKGAYGQAVPVIAHAQELILTPQQQSVLFSMLSVPKLAAQAPAAPTYITNNIDMGANEVVLTDKVDVQTFYDERVRAASRLQSMGIKDV</sequence>
<evidence type="ECO:0000313" key="7">
    <source>
        <dbReference type="Proteomes" id="UP000019772"/>
    </source>
</evidence>
<feature type="compositionally biased region" description="Basic residues" evidence="3">
    <location>
        <begin position="863"/>
        <end position="873"/>
    </location>
</feature>
<dbReference type="NCBIfam" id="TIGR01760">
    <property type="entry name" value="tape_meas_TP901"/>
    <property type="match status" value="1"/>
</dbReference>
<dbReference type="PANTHER" id="PTHR37813">
    <property type="entry name" value="FELS-2 PROPHAGE PROTEIN"/>
    <property type="match status" value="1"/>
</dbReference>
<feature type="coiled-coil region" evidence="2">
    <location>
        <begin position="1069"/>
        <end position="1100"/>
    </location>
</feature>
<feature type="region of interest" description="Disordered" evidence="3">
    <location>
        <begin position="845"/>
        <end position="878"/>
    </location>
</feature>
<keyword evidence="7" id="KW-1185">Reference proteome</keyword>
<feature type="transmembrane region" description="Helical" evidence="4">
    <location>
        <begin position="516"/>
        <end position="537"/>
    </location>
</feature>
<keyword evidence="4" id="KW-1133">Transmembrane helix</keyword>
<dbReference type="Pfam" id="PF10145">
    <property type="entry name" value="PhageMin_Tail"/>
    <property type="match status" value="1"/>
</dbReference>
<keyword evidence="2" id="KW-0175">Coiled coil</keyword>
<dbReference type="STRING" id="1268072.PSAB_20445"/>
<dbReference type="PATRIC" id="fig|1268072.3.peg.4211"/>
<feature type="transmembrane region" description="Helical" evidence="4">
    <location>
        <begin position="471"/>
        <end position="495"/>
    </location>
</feature>
<evidence type="ECO:0000313" key="6">
    <source>
        <dbReference type="EMBL" id="AHV98980.1"/>
    </source>
</evidence>
<keyword evidence="1" id="KW-1188">Viral release from host cell</keyword>
<dbReference type="Proteomes" id="UP000019772">
    <property type="component" value="Chromosome"/>
</dbReference>
<evidence type="ECO:0000256" key="3">
    <source>
        <dbReference type="SAM" id="MobiDB-lite"/>
    </source>
</evidence>
<evidence type="ECO:0000256" key="2">
    <source>
        <dbReference type="SAM" id="Coils"/>
    </source>
</evidence>
<feature type="domain" description="Phage tail tape measure protein" evidence="5">
    <location>
        <begin position="178"/>
        <end position="377"/>
    </location>
</feature>
<dbReference type="HOGENOM" id="CLU_252248_0_0_9"/>
<evidence type="ECO:0000256" key="1">
    <source>
        <dbReference type="ARBA" id="ARBA00022612"/>
    </source>
</evidence>